<evidence type="ECO:0000256" key="4">
    <source>
        <dbReference type="ARBA" id="ARBA00022723"/>
    </source>
</evidence>
<dbReference type="Pfam" id="PF01850">
    <property type="entry name" value="PIN"/>
    <property type="match status" value="1"/>
</dbReference>
<dbReference type="HAMAP" id="MF_00265">
    <property type="entry name" value="VapC_Nob1"/>
    <property type="match status" value="1"/>
</dbReference>
<keyword evidence="5 8" id="KW-0378">Hydrolase</keyword>
<name>A1BJP7_CHLPD</name>
<evidence type="ECO:0000256" key="6">
    <source>
        <dbReference type="ARBA" id="ARBA00022842"/>
    </source>
</evidence>
<evidence type="ECO:0000256" key="2">
    <source>
        <dbReference type="ARBA" id="ARBA00022649"/>
    </source>
</evidence>
<dbReference type="PANTHER" id="PTHR33653">
    <property type="entry name" value="RIBONUCLEASE VAPC2"/>
    <property type="match status" value="1"/>
</dbReference>
<evidence type="ECO:0000259" key="9">
    <source>
        <dbReference type="Pfam" id="PF01850"/>
    </source>
</evidence>
<evidence type="ECO:0000256" key="7">
    <source>
        <dbReference type="ARBA" id="ARBA00038093"/>
    </source>
</evidence>
<dbReference type="CDD" id="cd18731">
    <property type="entry name" value="PIN_NgFitB-like"/>
    <property type="match status" value="1"/>
</dbReference>
<evidence type="ECO:0000256" key="5">
    <source>
        <dbReference type="ARBA" id="ARBA00022801"/>
    </source>
</evidence>
<dbReference type="EMBL" id="CP000492">
    <property type="protein sequence ID" value="ABL66624.1"/>
    <property type="molecule type" value="Genomic_DNA"/>
</dbReference>
<comment type="function">
    <text evidence="8">Toxic component of a toxin-antitoxin (TA) system. An RNase.</text>
</comment>
<evidence type="ECO:0000256" key="1">
    <source>
        <dbReference type="ARBA" id="ARBA00001946"/>
    </source>
</evidence>
<dbReference type="SUPFAM" id="SSF88723">
    <property type="entry name" value="PIN domain-like"/>
    <property type="match status" value="1"/>
</dbReference>
<keyword evidence="2 8" id="KW-1277">Toxin-antitoxin system</keyword>
<dbReference type="GO" id="GO:0004540">
    <property type="term" value="F:RNA nuclease activity"/>
    <property type="evidence" value="ECO:0007669"/>
    <property type="project" value="InterPro"/>
</dbReference>
<evidence type="ECO:0000313" key="10">
    <source>
        <dbReference type="EMBL" id="ABL66624.1"/>
    </source>
</evidence>
<feature type="binding site" evidence="8">
    <location>
        <position position="5"/>
    </location>
    <ligand>
        <name>Mg(2+)</name>
        <dbReference type="ChEBI" id="CHEBI:18420"/>
    </ligand>
</feature>
<keyword evidence="8" id="KW-0800">Toxin</keyword>
<dbReference type="InterPro" id="IPR022907">
    <property type="entry name" value="VapC_family"/>
</dbReference>
<dbReference type="KEGG" id="cph:Cpha266_2640"/>
<gene>
    <name evidence="8" type="primary">vapC</name>
    <name evidence="10" type="ordered locus">Cpha266_2640</name>
</gene>
<dbReference type="Gene3D" id="3.40.50.1010">
    <property type="entry name" value="5'-nuclease"/>
    <property type="match status" value="1"/>
</dbReference>
<proteinExistence type="inferred from homology"/>
<evidence type="ECO:0000256" key="3">
    <source>
        <dbReference type="ARBA" id="ARBA00022722"/>
    </source>
</evidence>
<feature type="binding site" evidence="8">
    <location>
        <position position="104"/>
    </location>
    <ligand>
        <name>Mg(2+)</name>
        <dbReference type="ChEBI" id="CHEBI:18420"/>
    </ligand>
</feature>
<keyword evidence="3 8" id="KW-0540">Nuclease</keyword>
<dbReference type="InterPro" id="IPR029060">
    <property type="entry name" value="PIN-like_dom_sf"/>
</dbReference>
<dbReference type="PANTHER" id="PTHR33653:SF1">
    <property type="entry name" value="RIBONUCLEASE VAPC2"/>
    <property type="match status" value="1"/>
</dbReference>
<keyword evidence="6 8" id="KW-0460">Magnesium</keyword>
<evidence type="ECO:0000256" key="8">
    <source>
        <dbReference type="HAMAP-Rule" id="MF_00265"/>
    </source>
</evidence>
<comment type="similarity">
    <text evidence="7 8">Belongs to the PINc/VapC protein family.</text>
</comment>
<protein>
    <recommendedName>
        <fullName evidence="8">Ribonuclease VapC</fullName>
        <shortName evidence="8">RNase VapC</shortName>
        <ecNumber evidence="8">3.1.-.-</ecNumber>
    </recommendedName>
    <alternativeName>
        <fullName evidence="8">Toxin VapC</fullName>
    </alternativeName>
</protein>
<keyword evidence="4 8" id="KW-0479">Metal-binding</keyword>
<reference evidence="10 11" key="1">
    <citation type="submission" date="2006-12" db="EMBL/GenBank/DDBJ databases">
        <title>Complete sequence of Chlorobium phaeobacteroides DSM 266.</title>
        <authorList>
            <consortium name="US DOE Joint Genome Institute"/>
            <person name="Copeland A."/>
            <person name="Lucas S."/>
            <person name="Lapidus A."/>
            <person name="Barry K."/>
            <person name="Detter J.C."/>
            <person name="Glavina del Rio T."/>
            <person name="Hammon N."/>
            <person name="Israni S."/>
            <person name="Pitluck S."/>
            <person name="Goltsman E."/>
            <person name="Schmutz J."/>
            <person name="Larimer F."/>
            <person name="Land M."/>
            <person name="Hauser L."/>
            <person name="Mikhailova N."/>
            <person name="Li T."/>
            <person name="Overmann J."/>
            <person name="Bryant D.A."/>
            <person name="Richardson P."/>
        </authorList>
    </citation>
    <scope>NUCLEOTIDE SEQUENCE [LARGE SCALE GENOMIC DNA]</scope>
    <source>
        <strain evidence="10 11">DSM 266</strain>
    </source>
</reference>
<comment type="cofactor">
    <cofactor evidence="1 8">
        <name>Mg(2+)</name>
        <dbReference type="ChEBI" id="CHEBI:18420"/>
    </cofactor>
</comment>
<dbReference type="EC" id="3.1.-.-" evidence="8"/>
<dbReference type="Proteomes" id="UP000008701">
    <property type="component" value="Chromosome"/>
</dbReference>
<dbReference type="eggNOG" id="COG1487">
    <property type="taxonomic scope" value="Bacteria"/>
</dbReference>
<dbReference type="HOGENOM" id="CLU_118482_8_2_10"/>
<evidence type="ECO:0000313" key="11">
    <source>
        <dbReference type="Proteomes" id="UP000008701"/>
    </source>
</evidence>
<dbReference type="STRING" id="290317.Cpha266_2640"/>
<keyword evidence="11" id="KW-1185">Reference proteome</keyword>
<dbReference type="GO" id="GO:0000287">
    <property type="term" value="F:magnesium ion binding"/>
    <property type="evidence" value="ECO:0007669"/>
    <property type="project" value="UniProtKB-UniRule"/>
</dbReference>
<organism evidence="10 11">
    <name type="scientific">Chlorobium phaeobacteroides (strain DSM 266 / SMG 266 / 2430)</name>
    <dbReference type="NCBI Taxonomy" id="290317"/>
    <lineage>
        <taxon>Bacteria</taxon>
        <taxon>Pseudomonadati</taxon>
        <taxon>Chlorobiota</taxon>
        <taxon>Chlorobiia</taxon>
        <taxon>Chlorobiales</taxon>
        <taxon>Chlorobiaceae</taxon>
        <taxon>Chlorobium/Pelodictyon group</taxon>
        <taxon>Chlorobium</taxon>
    </lineage>
</organism>
<feature type="domain" description="PIN" evidence="9">
    <location>
        <begin position="2"/>
        <end position="126"/>
    </location>
</feature>
<dbReference type="GO" id="GO:0016787">
    <property type="term" value="F:hydrolase activity"/>
    <property type="evidence" value="ECO:0007669"/>
    <property type="project" value="UniProtKB-KW"/>
</dbReference>
<dbReference type="RefSeq" id="WP_015961155.1">
    <property type="nucleotide sequence ID" value="NC_008639.1"/>
</dbReference>
<dbReference type="AlphaFoldDB" id="A1BJP7"/>
<dbReference type="OrthoDB" id="9815354at2"/>
<dbReference type="InterPro" id="IPR002716">
    <property type="entry name" value="PIN_dom"/>
</dbReference>
<dbReference type="GO" id="GO:0090729">
    <property type="term" value="F:toxin activity"/>
    <property type="evidence" value="ECO:0007669"/>
    <property type="project" value="UniProtKB-KW"/>
</dbReference>
<dbReference type="InterPro" id="IPR050556">
    <property type="entry name" value="Type_II_TA_system_RNase"/>
</dbReference>
<sequence>MIILDTNVLSALMQQQPDPQVVAWLDNQPAESIWLNSITLFEARYGLALMASGQRKNLLQARFEELLKEDLQNRVLIFDSNAATQAAKLAAERKASGRSVDMRDTFIAGISLANHATIATRNVRHFNDLSVAVVNPWET</sequence>
<accession>A1BJP7</accession>